<feature type="region of interest" description="Disordered" evidence="4">
    <location>
        <begin position="58"/>
        <end position="134"/>
    </location>
</feature>
<gene>
    <name evidence="6" type="ORF">WMY93_021311</name>
</gene>
<sequence>MGRTNIVNSTGFLKCLRTVFPNHTMRRQEESKTNGQLHILLVGIKRRAIPLPVQLYYQQQQQNPSAPPVARHETPGDPQAPPPGLPPGPGQFPRPPLPPSQDALHSSQPCAPPRPPLPAQVSPQITSSSQAPHINLSRTSDPLWLSKSLIPTHLSHKITAHKSFKIQCPLRSLLCHNNSTPQCFPVGPQSHYSSKYPLDTFSQLGYKVSARQYSNNHKFLLKWTLLKPPHLLQEMARLILTLNLFKLHRGQPPSSTPGPLSPNNMHSNQNVSHALSKRPQLSPAPPIAPPPQPTSTESSLIKQLLLPKRGPTTPGGKLILPAPQVPPPNSALGPNSQLLYQSPQPQQLNVQLVPGQIQAPVAPALLMPGQIITTSSSGAAIIQAPSSAGVAFTVVPNTGFTSSTAAVAVSQGAVAPSVPLNSLSSGMVPQHTPQPLPTPPAPLRGDKIICQKEEEAKDATGLHIHERKIEVMENNSMTDDSAKSNGVTEGAKLLNGRKCVESDLPPYHSGNSQGTLNGPASEGHPANGKQHPEPKKTLVNGVCDFERDSMGLNFNKNIPNHIASKQFVGNGEADPSEKLVPQQDTAKALTNGPQTVSNGPVGGAVPALRHSSPPIVSVPSQSQSNANGVSSEGRCLKRPVEEERTTASGIPNKVGVRIITISDPNNAGSSSTMVAVPAGTDPSTVAKVAIESATQRNCSAPQPTCTVQPTVTPSPPPPVSQSASVSSPQPTPPTPSAAPSPAPDQSRKPGQNFKCLWQSCKRWFETPSQVFYHAATQHGGKEVYGGHCQWEGCDPLPRQRLLSSHIYRTPPAGGSTPTPRAPKAIVNHPSAALMALRRGSRNLVFRDFTDEKEGPVTKHIRLTAALTLKNIAKHSDCGRMLVKKHETHLSVLALSNMEVSTTLAKCLYELTRSLQTQTQTQTQV</sequence>
<reference evidence="7" key="1">
    <citation type="submission" date="2024-04" db="EMBL/GenBank/DDBJ databases">
        <title>Salinicola lusitanus LLJ914,a marine bacterium isolated from the Okinawa Trough.</title>
        <authorList>
            <person name="Li J."/>
        </authorList>
    </citation>
    <scope>NUCLEOTIDE SEQUENCE [LARGE SCALE GENOMIC DNA]</scope>
</reference>
<evidence type="ECO:0000256" key="1">
    <source>
        <dbReference type="ARBA" id="ARBA00023015"/>
    </source>
</evidence>
<name>A0AAW0NEL2_9GOBI</name>
<evidence type="ECO:0000259" key="5">
    <source>
        <dbReference type="PROSITE" id="PS00028"/>
    </source>
</evidence>
<keyword evidence="7" id="KW-1185">Reference proteome</keyword>
<feature type="domain" description="C2H2-type" evidence="5">
    <location>
        <begin position="755"/>
        <end position="778"/>
    </location>
</feature>
<feature type="compositionally biased region" description="Pro residues" evidence="4">
    <location>
        <begin position="78"/>
        <end position="99"/>
    </location>
</feature>
<dbReference type="Proteomes" id="UP001460270">
    <property type="component" value="Unassembled WGS sequence"/>
</dbReference>
<comment type="caution">
    <text evidence="6">The sequence shown here is derived from an EMBL/GenBank/DDBJ whole genome shotgun (WGS) entry which is preliminary data.</text>
</comment>
<evidence type="ECO:0000313" key="6">
    <source>
        <dbReference type="EMBL" id="KAK7895986.1"/>
    </source>
</evidence>
<protein>
    <recommendedName>
        <fullName evidence="5">C2H2-type domain-containing protein</fullName>
    </recommendedName>
</protein>
<keyword evidence="1" id="KW-0805">Transcription regulation</keyword>
<feature type="region of interest" description="Disordered" evidence="4">
    <location>
        <begin position="694"/>
        <end position="750"/>
    </location>
</feature>
<feature type="compositionally biased region" description="Polar residues" evidence="4">
    <location>
        <begin position="261"/>
        <end position="273"/>
    </location>
</feature>
<feature type="compositionally biased region" description="Basic and acidic residues" evidence="4">
    <location>
        <begin position="634"/>
        <end position="645"/>
    </location>
</feature>
<feature type="region of interest" description="Disordered" evidence="4">
    <location>
        <begin position="250"/>
        <end position="299"/>
    </location>
</feature>
<organism evidence="6 7">
    <name type="scientific">Mugilogobius chulae</name>
    <name type="common">yellowstripe goby</name>
    <dbReference type="NCBI Taxonomy" id="88201"/>
    <lineage>
        <taxon>Eukaryota</taxon>
        <taxon>Metazoa</taxon>
        <taxon>Chordata</taxon>
        <taxon>Craniata</taxon>
        <taxon>Vertebrata</taxon>
        <taxon>Euteleostomi</taxon>
        <taxon>Actinopterygii</taxon>
        <taxon>Neopterygii</taxon>
        <taxon>Teleostei</taxon>
        <taxon>Neoteleostei</taxon>
        <taxon>Acanthomorphata</taxon>
        <taxon>Gobiaria</taxon>
        <taxon>Gobiiformes</taxon>
        <taxon>Gobioidei</taxon>
        <taxon>Gobiidae</taxon>
        <taxon>Gobionellinae</taxon>
        <taxon>Mugilogobius</taxon>
    </lineage>
</organism>
<feature type="compositionally biased region" description="Pro residues" evidence="4">
    <location>
        <begin position="282"/>
        <end position="293"/>
    </location>
</feature>
<feature type="compositionally biased region" description="Polar residues" evidence="4">
    <location>
        <begin position="125"/>
        <end position="134"/>
    </location>
</feature>
<evidence type="ECO:0000256" key="2">
    <source>
        <dbReference type="ARBA" id="ARBA00023163"/>
    </source>
</evidence>
<keyword evidence="3" id="KW-0539">Nucleus</keyword>
<feature type="compositionally biased region" description="Low complexity" evidence="4">
    <location>
        <begin position="701"/>
        <end position="711"/>
    </location>
</feature>
<evidence type="ECO:0000256" key="4">
    <source>
        <dbReference type="SAM" id="MobiDB-lite"/>
    </source>
</evidence>
<feature type="compositionally biased region" description="Polar residues" evidence="4">
    <location>
        <begin position="473"/>
        <end position="487"/>
    </location>
</feature>
<feature type="region of interest" description="Disordered" evidence="4">
    <location>
        <begin position="614"/>
        <end position="648"/>
    </location>
</feature>
<feature type="region of interest" description="Disordered" evidence="4">
    <location>
        <begin position="500"/>
        <end position="536"/>
    </location>
</feature>
<dbReference type="EMBL" id="JBBPFD010000015">
    <property type="protein sequence ID" value="KAK7895986.1"/>
    <property type="molecule type" value="Genomic_DNA"/>
</dbReference>
<evidence type="ECO:0000313" key="7">
    <source>
        <dbReference type="Proteomes" id="UP001460270"/>
    </source>
</evidence>
<proteinExistence type="predicted"/>
<dbReference type="PANTHER" id="PTHR22970">
    <property type="entry name" value="AT-RICH INTERACTIVE DOMAIN-CONTAINING PROTEIN 2"/>
    <property type="match status" value="1"/>
</dbReference>
<feature type="compositionally biased region" description="Basic and acidic residues" evidence="4">
    <location>
        <begin position="444"/>
        <end position="471"/>
    </location>
</feature>
<accession>A0AAW0NEL2</accession>
<feature type="compositionally biased region" description="Pro residues" evidence="4">
    <location>
        <begin position="432"/>
        <end position="442"/>
    </location>
</feature>
<keyword evidence="2" id="KW-0804">Transcription</keyword>
<dbReference type="PROSITE" id="PS00028">
    <property type="entry name" value="ZINC_FINGER_C2H2_1"/>
    <property type="match status" value="1"/>
</dbReference>
<dbReference type="InterPro" id="IPR013087">
    <property type="entry name" value="Znf_C2H2_type"/>
</dbReference>
<feature type="compositionally biased region" description="Low complexity" evidence="4">
    <location>
        <begin position="614"/>
        <end position="624"/>
    </location>
</feature>
<feature type="compositionally biased region" description="Polar residues" evidence="4">
    <location>
        <begin position="509"/>
        <end position="518"/>
    </location>
</feature>
<evidence type="ECO:0000256" key="3">
    <source>
        <dbReference type="ARBA" id="ARBA00023242"/>
    </source>
</evidence>
<feature type="compositionally biased region" description="Pro residues" evidence="4">
    <location>
        <begin position="729"/>
        <end position="742"/>
    </location>
</feature>
<dbReference type="AlphaFoldDB" id="A0AAW0NEL2"/>
<feature type="region of interest" description="Disordered" evidence="4">
    <location>
        <begin position="425"/>
        <end position="487"/>
    </location>
</feature>
<dbReference type="PANTHER" id="PTHR22970:SF14">
    <property type="entry name" value="AT-RICH INTERACTIVE DOMAIN-CONTAINING PROTEIN 2"/>
    <property type="match status" value="1"/>
</dbReference>
<dbReference type="InterPro" id="IPR052406">
    <property type="entry name" value="Chromatin_Remodeling_Comp"/>
</dbReference>